<dbReference type="OMA" id="QNHISRW"/>
<organism evidence="1 2">
    <name type="scientific">Paramecium octaurelia</name>
    <dbReference type="NCBI Taxonomy" id="43137"/>
    <lineage>
        <taxon>Eukaryota</taxon>
        <taxon>Sar</taxon>
        <taxon>Alveolata</taxon>
        <taxon>Ciliophora</taxon>
        <taxon>Intramacronucleata</taxon>
        <taxon>Oligohymenophorea</taxon>
        <taxon>Peniculida</taxon>
        <taxon>Parameciidae</taxon>
        <taxon>Paramecium</taxon>
    </lineage>
</organism>
<dbReference type="Proteomes" id="UP000683925">
    <property type="component" value="Unassembled WGS sequence"/>
</dbReference>
<dbReference type="AlphaFoldDB" id="A0A8S1X4U9"/>
<sequence>MTDSICPNCKAFAYLDPRTSTSYCKTSFCNNIVIEFGTINNQDDCKLGDPDQPGNKQSRFGGFENKIEAYKNSICEMLGISDSKQRKKFNIRMEAGEHRIHTLNKIFNMNEAFTNDALYKYRSLIRYLQSEIPRKITFYAIAVYAYYLTMQGRKSYDQRLSKITLELIAKYSKIPPQQIHQAIRDLNNNTNGFAFKLEDLGQQDICQQIALKVQKHNLPFNDDEILAIKDIPSRLMDNSIIRGEKTSTIACVVEYMVSQLSSNSELNKLTIDQLAQMNDVSKDTVKKLWNKIIDNQSSQNHISRWQGQRSISELKHIY</sequence>
<evidence type="ECO:0000313" key="2">
    <source>
        <dbReference type="Proteomes" id="UP000683925"/>
    </source>
</evidence>
<dbReference type="EMBL" id="CAJJDP010000104">
    <property type="protein sequence ID" value="CAD8193326.1"/>
    <property type="molecule type" value="Genomic_DNA"/>
</dbReference>
<evidence type="ECO:0000313" key="1">
    <source>
        <dbReference type="EMBL" id="CAD8193326.1"/>
    </source>
</evidence>
<protein>
    <submittedName>
        <fullName evidence="1">Uncharacterized protein</fullName>
    </submittedName>
</protein>
<gene>
    <name evidence="1" type="ORF">POCTA_138.1.T1040089</name>
</gene>
<keyword evidence="2" id="KW-1185">Reference proteome</keyword>
<comment type="caution">
    <text evidence="1">The sequence shown here is derived from an EMBL/GenBank/DDBJ whole genome shotgun (WGS) entry which is preliminary data.</text>
</comment>
<proteinExistence type="predicted"/>
<dbReference type="OrthoDB" id="10360824at2759"/>
<accession>A0A8S1X4U9</accession>
<name>A0A8S1X4U9_PAROT</name>
<reference evidence="1" key="1">
    <citation type="submission" date="2021-01" db="EMBL/GenBank/DDBJ databases">
        <authorList>
            <consortium name="Genoscope - CEA"/>
            <person name="William W."/>
        </authorList>
    </citation>
    <scope>NUCLEOTIDE SEQUENCE</scope>
</reference>